<evidence type="ECO:0000256" key="2">
    <source>
        <dbReference type="ARBA" id="ARBA00022840"/>
    </source>
</evidence>
<dbReference type="SUPFAM" id="SSF53613">
    <property type="entry name" value="Ribokinase-like"/>
    <property type="match status" value="1"/>
</dbReference>
<dbReference type="PROSITE" id="PS01050">
    <property type="entry name" value="YJEF_C_2"/>
    <property type="match status" value="1"/>
</dbReference>
<dbReference type="PANTHER" id="PTHR12592">
    <property type="entry name" value="ATP-DEPENDENT (S)-NAD(P)H-HYDRATE DEHYDRATASE FAMILY MEMBER"/>
    <property type="match status" value="1"/>
</dbReference>
<feature type="domain" description="YjeF C-terminal" evidence="6">
    <location>
        <begin position="20"/>
        <end position="285"/>
    </location>
</feature>
<dbReference type="GO" id="GO:0052856">
    <property type="term" value="F:NAD(P)HX epimerase activity"/>
    <property type="evidence" value="ECO:0007669"/>
    <property type="project" value="TreeGrafter"/>
</dbReference>
<reference evidence="7" key="1">
    <citation type="submission" date="2020-05" db="EMBL/GenBank/DDBJ databases">
        <authorList>
            <person name="Chiriac C."/>
            <person name="Salcher M."/>
            <person name="Ghai R."/>
            <person name="Kavagutti S V."/>
        </authorList>
    </citation>
    <scope>NUCLEOTIDE SEQUENCE</scope>
</reference>
<keyword evidence="5" id="KW-0456">Lyase</keyword>
<dbReference type="Pfam" id="PF01256">
    <property type="entry name" value="Carb_kinase"/>
    <property type="match status" value="1"/>
</dbReference>
<proteinExistence type="inferred from homology"/>
<dbReference type="CDD" id="cd01171">
    <property type="entry name" value="YXKO-related"/>
    <property type="match status" value="1"/>
</dbReference>
<keyword evidence="4" id="KW-0520">NAD</keyword>
<dbReference type="InterPro" id="IPR000631">
    <property type="entry name" value="CARKD"/>
</dbReference>
<dbReference type="PANTHER" id="PTHR12592:SF0">
    <property type="entry name" value="ATP-DEPENDENT (S)-NAD(P)H-HYDRATE DEHYDRATASE"/>
    <property type="match status" value="1"/>
</dbReference>
<dbReference type="AlphaFoldDB" id="A0A6J7G1E8"/>
<protein>
    <submittedName>
        <fullName evidence="7">Unannotated protein</fullName>
    </submittedName>
</protein>
<evidence type="ECO:0000313" key="7">
    <source>
        <dbReference type="EMBL" id="CAB4901697.1"/>
    </source>
</evidence>
<dbReference type="GO" id="GO:0110051">
    <property type="term" value="P:metabolite repair"/>
    <property type="evidence" value="ECO:0007669"/>
    <property type="project" value="TreeGrafter"/>
</dbReference>
<sequence>MNVFTTPGQGRASSGIAEWSVGEAAQYIRVPGPNDDKYRHGVLGIATGSTAFPGAAVLGVDAAHATGVGMVRFIGEKSVELQVLHRRPETVTGEGQVHAWLLGSGTGWAVPGTQSAVVNRALVSGLPLVLDAGALPLADLATGLTILTPHHQECARLMACDPREVDEDPLGSAARLADQFTAIVVLKGHVTFIVSPEHDGNRSSRQVSAPTTWLATAGTGDVLAGIMGALVATHATQTTLDRGTLAGLAATAVFVHGAAALRAGSGGPFGASDIARHLGSVIAGILENRGA</sequence>
<dbReference type="Gene3D" id="3.40.1190.20">
    <property type="match status" value="1"/>
</dbReference>
<evidence type="ECO:0000256" key="1">
    <source>
        <dbReference type="ARBA" id="ARBA00022741"/>
    </source>
</evidence>
<organism evidence="7">
    <name type="scientific">freshwater metagenome</name>
    <dbReference type="NCBI Taxonomy" id="449393"/>
    <lineage>
        <taxon>unclassified sequences</taxon>
        <taxon>metagenomes</taxon>
        <taxon>ecological metagenomes</taxon>
    </lineage>
</organism>
<dbReference type="InterPro" id="IPR029056">
    <property type="entry name" value="Ribokinase-like"/>
</dbReference>
<evidence type="ECO:0000256" key="5">
    <source>
        <dbReference type="ARBA" id="ARBA00023239"/>
    </source>
</evidence>
<dbReference type="GO" id="GO:0005524">
    <property type="term" value="F:ATP binding"/>
    <property type="evidence" value="ECO:0007669"/>
    <property type="project" value="UniProtKB-KW"/>
</dbReference>
<dbReference type="HAMAP" id="MF_01965">
    <property type="entry name" value="NADHX_dehydratase"/>
    <property type="match status" value="1"/>
</dbReference>
<evidence type="ECO:0000256" key="4">
    <source>
        <dbReference type="ARBA" id="ARBA00023027"/>
    </source>
</evidence>
<dbReference type="GO" id="GO:0052855">
    <property type="term" value="F:ADP-dependent NAD(P)H-hydrate dehydratase activity"/>
    <property type="evidence" value="ECO:0007669"/>
    <property type="project" value="TreeGrafter"/>
</dbReference>
<dbReference type="EMBL" id="CAFBMB010000070">
    <property type="protein sequence ID" value="CAB4901697.1"/>
    <property type="molecule type" value="Genomic_DNA"/>
</dbReference>
<dbReference type="PROSITE" id="PS51383">
    <property type="entry name" value="YJEF_C_3"/>
    <property type="match status" value="1"/>
</dbReference>
<evidence type="ECO:0000259" key="6">
    <source>
        <dbReference type="PROSITE" id="PS51383"/>
    </source>
</evidence>
<gene>
    <name evidence="7" type="ORF">UFOPK3516_00970</name>
</gene>
<accession>A0A6J7G1E8</accession>
<dbReference type="InterPro" id="IPR017953">
    <property type="entry name" value="Carbohydrate_kinase_pred_CS"/>
</dbReference>
<keyword evidence="3" id="KW-0521">NADP</keyword>
<keyword evidence="2" id="KW-0067">ATP-binding</keyword>
<keyword evidence="1" id="KW-0547">Nucleotide-binding</keyword>
<evidence type="ECO:0000256" key="3">
    <source>
        <dbReference type="ARBA" id="ARBA00022857"/>
    </source>
</evidence>
<name>A0A6J7G1E8_9ZZZZ</name>